<dbReference type="AlphaFoldDB" id="A0A645EHW4"/>
<sequence length="100" mass="11134">MDDAGYGQPVFGRGIMNRMPAAQYAAGLLNFFRTAAEDFPQDCQIHPLGKGNDIHGGQNPAAHGPDIRQRIRRGNLAKQIRIADHGRKKIQRLDQRGFII</sequence>
<evidence type="ECO:0000313" key="1">
    <source>
        <dbReference type="EMBL" id="MPN01036.1"/>
    </source>
</evidence>
<proteinExistence type="predicted"/>
<comment type="caution">
    <text evidence="1">The sequence shown here is derived from an EMBL/GenBank/DDBJ whole genome shotgun (WGS) entry which is preliminary data.</text>
</comment>
<name>A0A645EHW4_9ZZZZ</name>
<accession>A0A645EHW4</accession>
<organism evidence="1">
    <name type="scientific">bioreactor metagenome</name>
    <dbReference type="NCBI Taxonomy" id="1076179"/>
    <lineage>
        <taxon>unclassified sequences</taxon>
        <taxon>metagenomes</taxon>
        <taxon>ecological metagenomes</taxon>
    </lineage>
</organism>
<reference evidence="1" key="1">
    <citation type="submission" date="2019-08" db="EMBL/GenBank/DDBJ databases">
        <authorList>
            <person name="Kucharzyk K."/>
            <person name="Murdoch R.W."/>
            <person name="Higgins S."/>
            <person name="Loffler F."/>
        </authorList>
    </citation>
    <scope>NUCLEOTIDE SEQUENCE</scope>
</reference>
<gene>
    <name evidence="1" type="ORF">SDC9_148236</name>
</gene>
<dbReference type="EMBL" id="VSSQ01047057">
    <property type="protein sequence ID" value="MPN01036.1"/>
    <property type="molecule type" value="Genomic_DNA"/>
</dbReference>
<protein>
    <submittedName>
        <fullName evidence="1">Uncharacterized protein</fullName>
    </submittedName>
</protein>